<accession>A0A0S4JY67</accession>
<dbReference type="InterPro" id="IPR019537">
    <property type="entry name" value="TMEM65"/>
</dbReference>
<keyword evidence="2" id="KW-1133">Transmembrane helix</keyword>
<organism evidence="4 5">
    <name type="scientific">Bodo saltans</name>
    <name type="common">Flagellated protozoan</name>
    <dbReference type="NCBI Taxonomy" id="75058"/>
    <lineage>
        <taxon>Eukaryota</taxon>
        <taxon>Discoba</taxon>
        <taxon>Euglenozoa</taxon>
        <taxon>Kinetoplastea</taxon>
        <taxon>Metakinetoplastina</taxon>
        <taxon>Eubodonida</taxon>
        <taxon>Bodonidae</taxon>
        <taxon>Bodo</taxon>
    </lineage>
</organism>
<dbReference type="OrthoDB" id="430821at2759"/>
<dbReference type="PANTHER" id="PTHR21706:SF13">
    <property type="entry name" value="TRANSMEMBRANE PROTEIN 65"/>
    <property type="match status" value="1"/>
</dbReference>
<dbReference type="PROSITE" id="PS00018">
    <property type="entry name" value="EF_HAND_1"/>
    <property type="match status" value="2"/>
</dbReference>
<dbReference type="GO" id="GO:0005509">
    <property type="term" value="F:calcium ion binding"/>
    <property type="evidence" value="ECO:0007669"/>
    <property type="project" value="InterPro"/>
</dbReference>
<dbReference type="PANTHER" id="PTHR21706">
    <property type="entry name" value="TRANSMEMBRANE PROTEIN 65"/>
    <property type="match status" value="1"/>
</dbReference>
<keyword evidence="5" id="KW-1185">Reference proteome</keyword>
<keyword evidence="1" id="KW-0106">Calcium</keyword>
<dbReference type="PROSITE" id="PS50222">
    <property type="entry name" value="EF_HAND_2"/>
    <property type="match status" value="1"/>
</dbReference>
<dbReference type="SUPFAM" id="SSF47473">
    <property type="entry name" value="EF-hand"/>
    <property type="match status" value="1"/>
</dbReference>
<dbReference type="VEuPathDB" id="TriTrypDB:BSAL_43400"/>
<evidence type="ECO:0000256" key="1">
    <source>
        <dbReference type="ARBA" id="ARBA00022837"/>
    </source>
</evidence>
<dbReference type="GO" id="GO:0005739">
    <property type="term" value="C:mitochondrion"/>
    <property type="evidence" value="ECO:0007669"/>
    <property type="project" value="TreeGrafter"/>
</dbReference>
<sequence>MIRRWYSRQGARASSLSVALVGRSCATKPPQPTVPQAGEVSAEEVDRIVAALEKSESLMEDVVSHMQPSARRRLVVAGGTLEWFGKEHVAREVAAADSDKDHVISPKDFDHWFANALKRKDGAEAAVEGGTAAAASSDPRGVVGPVPLAALFVIALEAGLPFVGFGFLDNATMILAGDFIDRSLGFYLGCSVMASAAMGNVVSGVMGMQVHGLVEKAVQRLGLKMPVLTEEQQKGRRVFLAGHLGGTLGIMLGLTLGMMPLLFIKNDEAAKSDIAAFQKWDRDNSGFLEVAEIVQGLKEVGFQVNPEAIERVVAEYSSTHKLNIDQFRELCSDLRRHKHAHVHLTTA</sequence>
<feature type="domain" description="EF-hand" evidence="3">
    <location>
        <begin position="275"/>
        <end position="303"/>
    </location>
</feature>
<evidence type="ECO:0000256" key="2">
    <source>
        <dbReference type="SAM" id="Phobius"/>
    </source>
</evidence>
<feature type="transmembrane region" description="Helical" evidence="2">
    <location>
        <begin position="146"/>
        <end position="168"/>
    </location>
</feature>
<dbReference type="InterPro" id="IPR018247">
    <property type="entry name" value="EF_Hand_1_Ca_BS"/>
</dbReference>
<protein>
    <submittedName>
        <fullName evidence="4">Membrane-associated protein, putative</fullName>
    </submittedName>
</protein>
<reference evidence="5" key="1">
    <citation type="submission" date="2015-09" db="EMBL/GenBank/DDBJ databases">
        <authorList>
            <consortium name="Pathogen Informatics"/>
        </authorList>
    </citation>
    <scope>NUCLEOTIDE SEQUENCE [LARGE SCALE GENOMIC DNA]</scope>
    <source>
        <strain evidence="5">Lake Konstanz</strain>
    </source>
</reference>
<dbReference type="EMBL" id="CYKH01002161">
    <property type="protein sequence ID" value="CUG93541.1"/>
    <property type="molecule type" value="Genomic_DNA"/>
</dbReference>
<feature type="transmembrane region" description="Helical" evidence="2">
    <location>
        <begin position="238"/>
        <end position="264"/>
    </location>
</feature>
<feature type="transmembrane region" description="Helical" evidence="2">
    <location>
        <begin position="184"/>
        <end position="206"/>
    </location>
</feature>
<gene>
    <name evidence="4" type="ORF">BSAL_43400</name>
</gene>
<dbReference type="Pfam" id="PF10507">
    <property type="entry name" value="TMEM65"/>
    <property type="match status" value="1"/>
</dbReference>
<dbReference type="InterPro" id="IPR011992">
    <property type="entry name" value="EF-hand-dom_pair"/>
</dbReference>
<evidence type="ECO:0000313" key="5">
    <source>
        <dbReference type="Proteomes" id="UP000051952"/>
    </source>
</evidence>
<name>A0A0S4JY67_BODSA</name>
<evidence type="ECO:0000313" key="4">
    <source>
        <dbReference type="EMBL" id="CUG93541.1"/>
    </source>
</evidence>
<proteinExistence type="predicted"/>
<dbReference type="AlphaFoldDB" id="A0A0S4JY67"/>
<dbReference type="Proteomes" id="UP000051952">
    <property type="component" value="Unassembled WGS sequence"/>
</dbReference>
<keyword evidence="2" id="KW-0812">Transmembrane</keyword>
<dbReference type="InterPro" id="IPR002048">
    <property type="entry name" value="EF_hand_dom"/>
</dbReference>
<evidence type="ECO:0000259" key="3">
    <source>
        <dbReference type="PROSITE" id="PS50222"/>
    </source>
</evidence>
<keyword evidence="2" id="KW-0472">Membrane</keyword>
<dbReference type="Gene3D" id="1.10.238.10">
    <property type="entry name" value="EF-hand"/>
    <property type="match status" value="1"/>
</dbReference>
<dbReference type="OMA" id="FYLNCSV"/>